<dbReference type="AlphaFoldDB" id="A0A8T3B312"/>
<evidence type="ECO:0000313" key="3">
    <source>
        <dbReference type="Proteomes" id="UP000829196"/>
    </source>
</evidence>
<evidence type="ECO:0000313" key="2">
    <source>
        <dbReference type="EMBL" id="KAI0502498.1"/>
    </source>
</evidence>
<gene>
    <name evidence="2" type="ORF">KFK09_017451</name>
</gene>
<feature type="chain" id="PRO_5035905671" evidence="1">
    <location>
        <begin position="17"/>
        <end position="70"/>
    </location>
</feature>
<sequence length="70" mass="7770">MSFFLSLSLSHSLSLSGLDQTEQGERARLRLRVVRGEMTGARSRVVRSWKQRVESSDGEKCPEGLSGFGI</sequence>
<reference evidence="2" key="1">
    <citation type="journal article" date="2022" name="Front. Genet.">
        <title>Chromosome-Scale Assembly of the Dendrobium nobile Genome Provides Insights Into the Molecular Mechanism of the Biosynthesis of the Medicinal Active Ingredient of Dendrobium.</title>
        <authorList>
            <person name="Xu Q."/>
            <person name="Niu S.-C."/>
            <person name="Li K.-L."/>
            <person name="Zheng P.-J."/>
            <person name="Zhang X.-J."/>
            <person name="Jia Y."/>
            <person name="Liu Y."/>
            <person name="Niu Y.-X."/>
            <person name="Yu L.-H."/>
            <person name="Chen D.-F."/>
            <person name="Zhang G.-Q."/>
        </authorList>
    </citation>
    <scope>NUCLEOTIDE SEQUENCE</scope>
    <source>
        <tissue evidence="2">Leaf</tissue>
    </source>
</reference>
<accession>A0A8T3B312</accession>
<feature type="signal peptide" evidence="1">
    <location>
        <begin position="1"/>
        <end position="16"/>
    </location>
</feature>
<keyword evidence="1" id="KW-0732">Signal</keyword>
<dbReference type="Proteomes" id="UP000829196">
    <property type="component" value="Unassembled WGS sequence"/>
</dbReference>
<proteinExistence type="predicted"/>
<evidence type="ECO:0000256" key="1">
    <source>
        <dbReference type="SAM" id="SignalP"/>
    </source>
</evidence>
<comment type="caution">
    <text evidence="2">The sequence shown here is derived from an EMBL/GenBank/DDBJ whole genome shotgun (WGS) entry which is preliminary data.</text>
</comment>
<dbReference type="EMBL" id="JAGYWB010000012">
    <property type="protein sequence ID" value="KAI0502498.1"/>
    <property type="molecule type" value="Genomic_DNA"/>
</dbReference>
<keyword evidence="3" id="KW-1185">Reference proteome</keyword>
<protein>
    <submittedName>
        <fullName evidence="2">Uncharacterized protein</fullName>
    </submittedName>
</protein>
<organism evidence="2 3">
    <name type="scientific">Dendrobium nobile</name>
    <name type="common">Orchid</name>
    <dbReference type="NCBI Taxonomy" id="94219"/>
    <lineage>
        <taxon>Eukaryota</taxon>
        <taxon>Viridiplantae</taxon>
        <taxon>Streptophyta</taxon>
        <taxon>Embryophyta</taxon>
        <taxon>Tracheophyta</taxon>
        <taxon>Spermatophyta</taxon>
        <taxon>Magnoliopsida</taxon>
        <taxon>Liliopsida</taxon>
        <taxon>Asparagales</taxon>
        <taxon>Orchidaceae</taxon>
        <taxon>Epidendroideae</taxon>
        <taxon>Malaxideae</taxon>
        <taxon>Dendrobiinae</taxon>
        <taxon>Dendrobium</taxon>
    </lineage>
</organism>
<name>A0A8T3B312_DENNO</name>